<name>A0ACC3DWX3_9PEZI</name>
<evidence type="ECO:0000313" key="2">
    <source>
        <dbReference type="Proteomes" id="UP001186974"/>
    </source>
</evidence>
<organism evidence="1 2">
    <name type="scientific">Coniosporium uncinatum</name>
    <dbReference type="NCBI Taxonomy" id="93489"/>
    <lineage>
        <taxon>Eukaryota</taxon>
        <taxon>Fungi</taxon>
        <taxon>Dikarya</taxon>
        <taxon>Ascomycota</taxon>
        <taxon>Pezizomycotina</taxon>
        <taxon>Dothideomycetes</taxon>
        <taxon>Dothideomycetes incertae sedis</taxon>
        <taxon>Coniosporium</taxon>
    </lineage>
</organism>
<gene>
    <name evidence="1" type="ORF">LTS18_008849</name>
</gene>
<reference evidence="1" key="1">
    <citation type="submission" date="2024-09" db="EMBL/GenBank/DDBJ databases">
        <title>Black Yeasts Isolated from many extreme environments.</title>
        <authorList>
            <person name="Coleine C."/>
            <person name="Stajich J.E."/>
            <person name="Selbmann L."/>
        </authorList>
    </citation>
    <scope>NUCLEOTIDE SEQUENCE</scope>
    <source>
        <strain evidence="1">CCFEE 5737</strain>
    </source>
</reference>
<comment type="caution">
    <text evidence="1">The sequence shown here is derived from an EMBL/GenBank/DDBJ whole genome shotgun (WGS) entry which is preliminary data.</text>
</comment>
<dbReference type="EMBL" id="JAWDJW010000235">
    <property type="protein sequence ID" value="KAK3081235.1"/>
    <property type="molecule type" value="Genomic_DNA"/>
</dbReference>
<sequence length="513" mass="56461">MTTTPPPARRIHTPPTPLHGGKFDSYEPYSPRRSNRVAAKQYNHRGSFQHNGAVDINSYTPGRFPRASTPSNLSVKTSSQTISPPSSPGTPSQHYFSKTPKSTSRRDIAGSTIKHNKGTQLHADSDADDFGPSSSDIKPTSASSLGMLPTPSKTPRKKDIARHDSLSAARVLFPDRLANIEDAMPSTRKSRKKRVTAFSLNDVSSDIDDGNSSKIPIYTDSKERVSDLDNDDKNPFVTRKSTRTKPATNGENFLKRKKPSRRDEAMEEAVRNDEGIIYVFRGKKIFRRFDQGPPDASHIEREAEKADTADPSTTNTTPATSPLNRALHRAAGGAASRPFTRSSIKPRLLFPNEEQRRQREEQEADEEEAVTDIDVPQPTRRQPTGLGLHATAGEGLDAEAREEELFTPVKERFKPATSPSTERTTRSTNKGTAEVSAGEMLTQGTTGRAEDELARMRMPQTRKPKPSPFASWQRVKPGAAQRVVSKGVKREGEVLESEGKRTRSGTHAESSGT</sequence>
<protein>
    <submittedName>
        <fullName evidence="1">Uncharacterized protein</fullName>
    </submittedName>
</protein>
<keyword evidence="2" id="KW-1185">Reference proteome</keyword>
<evidence type="ECO:0000313" key="1">
    <source>
        <dbReference type="EMBL" id="KAK3081235.1"/>
    </source>
</evidence>
<proteinExistence type="predicted"/>
<accession>A0ACC3DWX3</accession>
<dbReference type="Proteomes" id="UP001186974">
    <property type="component" value="Unassembled WGS sequence"/>
</dbReference>